<dbReference type="EMBL" id="FZNN01000009">
    <property type="protein sequence ID" value="SNR53983.1"/>
    <property type="molecule type" value="Genomic_DNA"/>
</dbReference>
<dbReference type="Gene3D" id="1.10.3580.10">
    <property type="entry name" value="ATP12 ATPase"/>
    <property type="match status" value="1"/>
</dbReference>
<dbReference type="Gene3D" id="3.30.2180.10">
    <property type="entry name" value="ATP12-like"/>
    <property type="match status" value="1"/>
</dbReference>
<dbReference type="PANTHER" id="PTHR21013">
    <property type="entry name" value="ATP SYNTHASE MITOCHONDRIAL F1 COMPLEX ASSEMBLY FACTOR 2/ATP12 PROTEIN, MITOCHONDRIAL PRECURSOR"/>
    <property type="match status" value="1"/>
</dbReference>
<comment type="similarity">
    <text evidence="1">Belongs to the ATP12 family.</text>
</comment>
<name>A0A238X600_9RHOB</name>
<dbReference type="AlphaFoldDB" id="A0A238X600"/>
<keyword evidence="2" id="KW-0809">Transit peptide</keyword>
<reference evidence="4 5" key="1">
    <citation type="submission" date="2017-06" db="EMBL/GenBank/DDBJ databases">
        <authorList>
            <person name="Kim H.J."/>
            <person name="Triplett B.A."/>
        </authorList>
    </citation>
    <scope>NUCLEOTIDE SEQUENCE [LARGE SCALE GENOMIC DNA]</scope>
    <source>
        <strain evidence="4 5">DSM 29052</strain>
    </source>
</reference>
<evidence type="ECO:0000256" key="1">
    <source>
        <dbReference type="ARBA" id="ARBA00008231"/>
    </source>
</evidence>
<organism evidence="4 5">
    <name type="scientific">Puniceibacterium sediminis</name>
    <dbReference type="NCBI Taxonomy" id="1608407"/>
    <lineage>
        <taxon>Bacteria</taxon>
        <taxon>Pseudomonadati</taxon>
        <taxon>Pseudomonadota</taxon>
        <taxon>Alphaproteobacteria</taxon>
        <taxon>Rhodobacterales</taxon>
        <taxon>Paracoccaceae</taxon>
        <taxon>Puniceibacterium</taxon>
    </lineage>
</organism>
<evidence type="ECO:0000256" key="3">
    <source>
        <dbReference type="ARBA" id="ARBA00023186"/>
    </source>
</evidence>
<dbReference type="GO" id="GO:0043461">
    <property type="term" value="P:proton-transporting ATP synthase complex assembly"/>
    <property type="evidence" value="ECO:0007669"/>
    <property type="project" value="InterPro"/>
</dbReference>
<proteinExistence type="inferred from homology"/>
<gene>
    <name evidence="4" type="ORF">SAMN06265370_10974</name>
</gene>
<dbReference type="SUPFAM" id="SSF160909">
    <property type="entry name" value="ATP12-like"/>
    <property type="match status" value="1"/>
</dbReference>
<protein>
    <submittedName>
        <fullName evidence="4">Chaperone required for the assembly of the F1-ATPase</fullName>
    </submittedName>
</protein>
<dbReference type="InterPro" id="IPR023335">
    <property type="entry name" value="ATP12_ortho_dom_sf"/>
</dbReference>
<sequence length="239" mass="26219">MSEWAPKRFWKTAEVAEAEGGFGVTLDGRTVKTPAKASLVVPTSALAQAIAAEWDAQIEQIDPASMPYTRGANAAIDKVRIQHGEVADMLADYGDSDLLCYRADSPAELAARQAAGWDPMLDWAEARLGARLETRIGIMHAPQTPQAVTTLRQQVHNLDAFELAAFHDLVSLTGSLVLGFAAAFEQATAPEIWALSRIDEDWQQELWGADEEAQEVADRKQAAFLQAQRFFLISQNRPN</sequence>
<dbReference type="RefSeq" id="WP_089270661.1">
    <property type="nucleotide sequence ID" value="NZ_FZNN01000009.1"/>
</dbReference>
<dbReference type="Pfam" id="PF07542">
    <property type="entry name" value="ATP12"/>
    <property type="match status" value="1"/>
</dbReference>
<evidence type="ECO:0000313" key="4">
    <source>
        <dbReference type="EMBL" id="SNR53983.1"/>
    </source>
</evidence>
<dbReference type="OrthoDB" id="9797825at2"/>
<evidence type="ECO:0000313" key="5">
    <source>
        <dbReference type="Proteomes" id="UP000198417"/>
    </source>
</evidence>
<keyword evidence="3" id="KW-0143">Chaperone</keyword>
<dbReference type="InterPro" id="IPR011419">
    <property type="entry name" value="ATP12_ATP_synth-F1-assembly"/>
</dbReference>
<accession>A0A238X600</accession>
<dbReference type="PANTHER" id="PTHR21013:SF10">
    <property type="entry name" value="ATP SYNTHASE MITOCHONDRIAL F1 COMPLEX ASSEMBLY FACTOR 2"/>
    <property type="match status" value="1"/>
</dbReference>
<keyword evidence="5" id="KW-1185">Reference proteome</keyword>
<dbReference type="Proteomes" id="UP000198417">
    <property type="component" value="Unassembled WGS sequence"/>
</dbReference>
<dbReference type="InterPro" id="IPR042272">
    <property type="entry name" value="ATP12_ATP_synth-F1-assembly_N"/>
</dbReference>
<evidence type="ECO:0000256" key="2">
    <source>
        <dbReference type="ARBA" id="ARBA00022946"/>
    </source>
</evidence>